<feature type="compositionally biased region" description="Basic and acidic residues" evidence="1">
    <location>
        <begin position="456"/>
        <end position="469"/>
    </location>
</feature>
<organism evidence="2 3">
    <name type="scientific">Cryptosporidium canis</name>
    <dbReference type="NCBI Taxonomy" id="195482"/>
    <lineage>
        <taxon>Eukaryota</taxon>
        <taxon>Sar</taxon>
        <taxon>Alveolata</taxon>
        <taxon>Apicomplexa</taxon>
        <taxon>Conoidasida</taxon>
        <taxon>Coccidia</taxon>
        <taxon>Eucoccidiorida</taxon>
        <taxon>Eimeriorina</taxon>
        <taxon>Cryptosporidiidae</taxon>
        <taxon>Cryptosporidium</taxon>
    </lineage>
</organism>
<dbReference type="Gene3D" id="1.25.40.180">
    <property type="match status" value="1"/>
</dbReference>
<dbReference type="Proteomes" id="UP001071777">
    <property type="component" value="Unassembled WGS sequence"/>
</dbReference>
<feature type="compositionally biased region" description="Polar residues" evidence="1">
    <location>
        <begin position="470"/>
        <end position="481"/>
    </location>
</feature>
<comment type="caution">
    <text evidence="2">The sequence shown here is derived from an EMBL/GenBank/DDBJ whole genome shotgun (WGS) entry which is preliminary data.</text>
</comment>
<dbReference type="InterPro" id="IPR027159">
    <property type="entry name" value="CBP80"/>
</dbReference>
<feature type="region of interest" description="Disordered" evidence="1">
    <location>
        <begin position="456"/>
        <end position="481"/>
    </location>
</feature>
<name>A0ABQ8PBJ3_9CRYT</name>
<dbReference type="PANTHER" id="PTHR12412:SF2">
    <property type="entry name" value="NUCLEAR CAP-BINDING PROTEIN SUBUNIT 1"/>
    <property type="match status" value="1"/>
</dbReference>
<protein>
    <submittedName>
        <fullName evidence="2">Uncharacterized protein</fullName>
    </submittedName>
</protein>
<keyword evidence="3" id="KW-1185">Reference proteome</keyword>
<reference evidence="2" key="1">
    <citation type="submission" date="2022-10" db="EMBL/GenBank/DDBJ databases">
        <title>Adaptive evolution leads to modifications in subtelomeric GC content in a zoonotic Cryptosporidium species.</title>
        <authorList>
            <person name="Li J."/>
            <person name="Feng Y."/>
            <person name="Xiao L."/>
        </authorList>
    </citation>
    <scope>NUCLEOTIDE SEQUENCE</scope>
    <source>
        <strain evidence="2">25894</strain>
    </source>
</reference>
<feature type="compositionally biased region" description="Basic and acidic residues" evidence="1">
    <location>
        <begin position="673"/>
        <end position="686"/>
    </location>
</feature>
<accession>A0ABQ8PBJ3</accession>
<dbReference type="PANTHER" id="PTHR12412">
    <property type="entry name" value="CAP BINDING PROTEIN"/>
    <property type="match status" value="1"/>
</dbReference>
<feature type="region of interest" description="Disordered" evidence="1">
    <location>
        <begin position="665"/>
        <end position="689"/>
    </location>
</feature>
<gene>
    <name evidence="2" type="ORF">OJ252_537</name>
</gene>
<evidence type="ECO:0000313" key="3">
    <source>
        <dbReference type="Proteomes" id="UP001071777"/>
    </source>
</evidence>
<evidence type="ECO:0000313" key="2">
    <source>
        <dbReference type="EMBL" id="KAJ1614688.1"/>
    </source>
</evidence>
<dbReference type="EMBL" id="JAPCXB010000018">
    <property type="protein sequence ID" value="KAJ1614688.1"/>
    <property type="molecule type" value="Genomic_DNA"/>
</dbReference>
<evidence type="ECO:0000256" key="1">
    <source>
        <dbReference type="SAM" id="MobiDB-lite"/>
    </source>
</evidence>
<sequence length="1056" mass="120551">MFETQSNNEANDASDVYSSSDVSSNYGNFQYGHVEDQIKCILIKNTESYDGIGDRMIQIVREIFDLFVDLPLEEVNAVYDAIARVMVEFIATQPFKTGIFAGVTTLFSTSLTTGSPSSENSNLTSEILYLSVRRLISELEKSNYYSGQLILNFLTEMANFYSINLSQLVSIYRAFLDTCLSMKRSNPSPLHKYNIYDHYSFVLFTMVAYSLPLIREELRDSQSENQGQSLYNEILRDITLFYDTYIADYCDDVQKVLLNFIGKDLLEIQSVENPFTKYWSDFIQWRDKQCPRIMTIIRFYRSPSISDYIAETVSTQDDFAFGDVLNDIKLGEVNEYLLKQLVRFPSIRSMDIGESLLLRTMDSICEIFAQIPYETARQLLKLPVTNSSYDLCLSITIWNYLLNPFYVTHISYVNSLVINLIGLQSSVLFNIWTPIFILNMQVCGDMVNDDSPKFKEIQDKEPEQGDVSKEQGSTLENSNNPMLEGAINHRIFPQVRNLSAWMILRLKKHIACVFISNEVFRNSIMNDFFWNNSKTDFLFNNEIEDLFLDGILNSVLTEMSRQVLPQTLLSIPNENLSRKISDIPLISQEASKVVVPGIFIELKEFSHLKEIVVFKFSTQDEVIENSDRITEFLKSKIGKLSEVDEKKDDVDEDLEVSLRYEERQNLMDESEEDMNKDQGHDERHISQDTFKSSKKRRVNSVVPQDPFIWTKDSLFDLLLISIIYQGSKSLSHSRRMLANYRTSLLGWYCNNDVTPEISADSLSTASGKSENDFSIQVSQISKGILGCDLFKKSAKLIYSCSENSASEVNGALIYNSHVEAEVRILSNFIAIWGGFLSDPNVCLGYSFQKFKSWVLISTREEVLSPSLVSLILACMLTRIESPTYLDISSNKNRYQIFIDLFELIFETLSFMKVKDVNSESPISEDLDESTKKNPKCSPGVLNCSLEKCVLALICIFNVGSKDFDKRNVDKKLQRLVDDSAAEILLTFGSALLKSEETPGLDLELIQTITGGDPISQIIRDIKERSLEFVMNMNDPSKKAELKWVPSSVIYGKQQTI</sequence>
<proteinExistence type="predicted"/>